<dbReference type="NCBIfam" id="TIGR00567">
    <property type="entry name" value="3mg"/>
    <property type="match status" value="1"/>
</dbReference>
<dbReference type="PANTHER" id="PTHR10429">
    <property type="entry name" value="DNA-3-METHYLADENINE GLYCOSYLASE"/>
    <property type="match status" value="1"/>
</dbReference>
<dbReference type="AlphaFoldDB" id="A0A2X0IEN9"/>
<keyword evidence="4 5" id="KW-0234">DNA repair</keyword>
<reference evidence="7 8" key="1">
    <citation type="submission" date="2018-06" db="EMBL/GenBank/DDBJ databases">
        <title>Streptacidiphilus pinicola sp. nov., isolated from pine grove soil.</title>
        <authorList>
            <person name="Roh S.G."/>
            <person name="Park S."/>
            <person name="Kim M.-K."/>
            <person name="Yun B.-R."/>
            <person name="Park J."/>
            <person name="Kim M.J."/>
            <person name="Kim Y.S."/>
            <person name="Kim S.B."/>
        </authorList>
    </citation>
    <scope>NUCLEOTIDE SEQUENCE [LARGE SCALE GENOMIC DNA]</scope>
    <source>
        <strain evidence="7 8">MMS16-CNU450</strain>
    </source>
</reference>
<dbReference type="OrthoDB" id="9794313at2"/>
<proteinExistence type="inferred from homology"/>
<dbReference type="EMBL" id="QKYN01000133">
    <property type="protein sequence ID" value="RAG81901.1"/>
    <property type="molecule type" value="Genomic_DNA"/>
</dbReference>
<dbReference type="InterPro" id="IPR036995">
    <property type="entry name" value="MPG_sf"/>
</dbReference>
<name>A0A2X0IEN9_9ACTN</name>
<feature type="region of interest" description="Disordered" evidence="6">
    <location>
        <begin position="187"/>
        <end position="206"/>
    </location>
</feature>
<dbReference type="NCBIfam" id="NF002003">
    <property type="entry name" value="PRK00802.1-3"/>
    <property type="match status" value="1"/>
</dbReference>
<dbReference type="CDD" id="cd00540">
    <property type="entry name" value="AAG"/>
    <property type="match status" value="1"/>
</dbReference>
<evidence type="ECO:0000256" key="5">
    <source>
        <dbReference type="HAMAP-Rule" id="MF_00527"/>
    </source>
</evidence>
<dbReference type="PANTHER" id="PTHR10429:SF0">
    <property type="entry name" value="DNA-3-METHYLADENINE GLYCOSYLASE"/>
    <property type="match status" value="1"/>
</dbReference>
<evidence type="ECO:0000256" key="1">
    <source>
        <dbReference type="ARBA" id="ARBA00009232"/>
    </source>
</evidence>
<dbReference type="HAMAP" id="MF_00527">
    <property type="entry name" value="3MGH"/>
    <property type="match status" value="1"/>
</dbReference>
<dbReference type="GO" id="GO:0003677">
    <property type="term" value="F:DNA binding"/>
    <property type="evidence" value="ECO:0007669"/>
    <property type="project" value="InterPro"/>
</dbReference>
<evidence type="ECO:0000313" key="7">
    <source>
        <dbReference type="EMBL" id="RAG81901.1"/>
    </source>
</evidence>
<protein>
    <recommendedName>
        <fullName evidence="5">Putative 3-methyladenine DNA glycosylase</fullName>
        <ecNumber evidence="5">3.2.2.-</ecNumber>
    </recommendedName>
</protein>
<evidence type="ECO:0000256" key="3">
    <source>
        <dbReference type="ARBA" id="ARBA00022801"/>
    </source>
</evidence>
<dbReference type="InterPro" id="IPR011034">
    <property type="entry name" value="Formyl_transferase-like_C_sf"/>
</dbReference>
<feature type="compositionally biased region" description="Basic residues" evidence="6">
    <location>
        <begin position="193"/>
        <end position="206"/>
    </location>
</feature>
<dbReference type="Gene3D" id="3.10.300.10">
    <property type="entry name" value="Methylpurine-DNA glycosylase (MPG)"/>
    <property type="match status" value="1"/>
</dbReference>
<organism evidence="7 8">
    <name type="scientific">Streptacidiphilus pinicola</name>
    <dbReference type="NCBI Taxonomy" id="2219663"/>
    <lineage>
        <taxon>Bacteria</taxon>
        <taxon>Bacillati</taxon>
        <taxon>Actinomycetota</taxon>
        <taxon>Actinomycetes</taxon>
        <taxon>Kitasatosporales</taxon>
        <taxon>Streptomycetaceae</taxon>
        <taxon>Streptacidiphilus</taxon>
    </lineage>
</organism>
<gene>
    <name evidence="7" type="ORF">DN069_30415</name>
</gene>
<evidence type="ECO:0000256" key="4">
    <source>
        <dbReference type="ARBA" id="ARBA00023204"/>
    </source>
</evidence>
<keyword evidence="8" id="KW-1185">Reference proteome</keyword>
<comment type="caution">
    <text evidence="7">The sequence shown here is derived from an EMBL/GenBank/DDBJ whole genome shotgun (WGS) entry which is preliminary data.</text>
</comment>
<dbReference type="GO" id="GO:0006284">
    <property type="term" value="P:base-excision repair"/>
    <property type="evidence" value="ECO:0007669"/>
    <property type="project" value="InterPro"/>
</dbReference>
<dbReference type="Proteomes" id="UP000248889">
    <property type="component" value="Unassembled WGS sequence"/>
</dbReference>
<dbReference type="SUPFAM" id="SSF50486">
    <property type="entry name" value="FMT C-terminal domain-like"/>
    <property type="match status" value="1"/>
</dbReference>
<dbReference type="GO" id="GO:0003905">
    <property type="term" value="F:alkylbase DNA N-glycosylase activity"/>
    <property type="evidence" value="ECO:0007669"/>
    <property type="project" value="InterPro"/>
</dbReference>
<accession>A0A2X0IEN9</accession>
<evidence type="ECO:0000313" key="8">
    <source>
        <dbReference type="Proteomes" id="UP000248889"/>
    </source>
</evidence>
<dbReference type="FunFam" id="3.10.300.10:FF:000001">
    <property type="entry name" value="Putative 3-methyladenine DNA glycosylase"/>
    <property type="match status" value="1"/>
</dbReference>
<comment type="similarity">
    <text evidence="1 5">Belongs to the DNA glycosylase MPG family.</text>
</comment>
<keyword evidence="2 5" id="KW-0227">DNA damage</keyword>
<keyword evidence="3 5" id="KW-0378">Hydrolase</keyword>
<dbReference type="EC" id="3.2.2.-" evidence="5"/>
<dbReference type="Pfam" id="PF02245">
    <property type="entry name" value="Pur_DNA_glyco"/>
    <property type="match status" value="1"/>
</dbReference>
<evidence type="ECO:0000256" key="6">
    <source>
        <dbReference type="SAM" id="MobiDB-lite"/>
    </source>
</evidence>
<sequence>MDPADPCFLDRPSPTVAPDLLGRILVSERPEGRVAVRLTEVEAYTGLDDPASHAYRGRTARNAVMFGPPGFVYVYFTYGMHFCMNLVTGPGTTAGAVLLRAGEIVEGVELARGRRRSARRDTELAQGPARLTQALGIAREQNGEPLPGPVFRLLPGTPAAPELIRQGPRTGVAQGADTPYRFWLDGDPTVSPYRRHVPRRASRTSQ</sequence>
<evidence type="ECO:0000256" key="2">
    <source>
        <dbReference type="ARBA" id="ARBA00022763"/>
    </source>
</evidence>
<dbReference type="InterPro" id="IPR003180">
    <property type="entry name" value="MPG"/>
</dbReference>